<evidence type="ECO:0000256" key="4">
    <source>
        <dbReference type="ARBA" id="ARBA00023270"/>
    </source>
</evidence>
<dbReference type="AlphaFoldDB" id="A0A564U9T6"/>
<dbReference type="PANTHER" id="PTHR10889:SF1">
    <property type="entry name" value="DEOXYRIBOSE-PHOSPHATE ALDOLASE"/>
    <property type="match status" value="1"/>
</dbReference>
<organism evidence="8 9">
    <name type="scientific">Blautia obeum</name>
    <dbReference type="NCBI Taxonomy" id="40520"/>
    <lineage>
        <taxon>Bacteria</taxon>
        <taxon>Bacillati</taxon>
        <taxon>Bacillota</taxon>
        <taxon>Clostridia</taxon>
        <taxon>Lachnospirales</taxon>
        <taxon>Lachnospiraceae</taxon>
        <taxon>Blautia</taxon>
    </lineage>
</organism>
<dbReference type="PIRSF" id="PIRSF001357">
    <property type="entry name" value="DeoC"/>
    <property type="match status" value="1"/>
</dbReference>
<dbReference type="SMART" id="SM01133">
    <property type="entry name" value="DeoC"/>
    <property type="match status" value="1"/>
</dbReference>
<dbReference type="SUPFAM" id="SSF51569">
    <property type="entry name" value="Aldolase"/>
    <property type="match status" value="1"/>
</dbReference>
<evidence type="ECO:0000256" key="3">
    <source>
        <dbReference type="ARBA" id="ARBA00023239"/>
    </source>
</evidence>
<dbReference type="Pfam" id="PF01791">
    <property type="entry name" value="DeoC"/>
    <property type="match status" value="1"/>
</dbReference>
<dbReference type="InterPro" id="IPR013785">
    <property type="entry name" value="Aldolase_TIM"/>
</dbReference>
<comment type="function">
    <text evidence="6 7">Catalyzes a reversible aldol reaction between acetaldehyde and D-glyceraldehyde 3-phosphate to generate 2-deoxy-D-ribose 5-phosphate.</text>
</comment>
<keyword evidence="2 7" id="KW-0963">Cytoplasm</keyword>
<sequence>MEMEQLVSKITAEILRTMQNQGSVNTPSVNTGNVAGMIDHTLLKQNASEEQIVKLCQEAKEYHFCSVCVNPCYVPLCYEELRGSGVKVCTVIGFPLGATTTKSKIFEANEAIENGANEVDMVVNVGKIKSGNWQFVKKDIADLVTAVHGRAIVKVIIETCLLTDEEKVKVCQIAKEAGADFVKTSTGFSTGGATVADVALMRKTVGPDMGVKASGGVRGPEDAKAMIAAGANRLGTSAGVAIAKGETRKSTY</sequence>
<evidence type="ECO:0000256" key="7">
    <source>
        <dbReference type="HAMAP-Rule" id="MF_00114"/>
    </source>
</evidence>
<protein>
    <recommendedName>
        <fullName evidence="7">Deoxyribose-phosphate aldolase</fullName>
        <shortName evidence="7">DERA</shortName>
        <ecNumber evidence="7">4.1.2.4</ecNumber>
    </recommendedName>
    <alternativeName>
        <fullName evidence="7">2-deoxy-D-ribose 5-phosphate aldolase</fullName>
    </alternativeName>
    <alternativeName>
        <fullName evidence="7">Phosphodeoxyriboaldolase</fullName>
        <shortName evidence="7">Deoxyriboaldolase</shortName>
    </alternativeName>
</protein>
<dbReference type="FunFam" id="3.20.20.70:FF:000044">
    <property type="entry name" value="Deoxyribose-phosphate aldolase"/>
    <property type="match status" value="1"/>
</dbReference>
<evidence type="ECO:0000256" key="2">
    <source>
        <dbReference type="ARBA" id="ARBA00022490"/>
    </source>
</evidence>
<dbReference type="Gene3D" id="3.20.20.70">
    <property type="entry name" value="Aldolase class I"/>
    <property type="match status" value="1"/>
</dbReference>
<evidence type="ECO:0000313" key="8">
    <source>
        <dbReference type="EMBL" id="VUX16263.1"/>
    </source>
</evidence>
<dbReference type="InterPro" id="IPR028581">
    <property type="entry name" value="DeoC_typeI"/>
</dbReference>
<dbReference type="CDD" id="cd00959">
    <property type="entry name" value="DeoC"/>
    <property type="match status" value="1"/>
</dbReference>
<dbReference type="GO" id="GO:0009264">
    <property type="term" value="P:deoxyribonucleotide catabolic process"/>
    <property type="evidence" value="ECO:0007669"/>
    <property type="project" value="UniProtKB-UniRule"/>
</dbReference>
<comment type="subcellular location">
    <subcellularLocation>
        <location evidence="7">Cytoplasm</location>
    </subcellularLocation>
</comment>
<feature type="active site" description="Proton donor/acceptor" evidence="7">
    <location>
        <position position="212"/>
    </location>
</feature>
<dbReference type="PANTHER" id="PTHR10889">
    <property type="entry name" value="DEOXYRIBOSE-PHOSPHATE ALDOLASE"/>
    <property type="match status" value="1"/>
</dbReference>
<evidence type="ECO:0000313" key="9">
    <source>
        <dbReference type="Proteomes" id="UP000409147"/>
    </source>
</evidence>
<comment type="catalytic activity">
    <reaction evidence="5 7">
        <text>2-deoxy-D-ribose 5-phosphate = D-glyceraldehyde 3-phosphate + acetaldehyde</text>
        <dbReference type="Rhea" id="RHEA:12821"/>
        <dbReference type="ChEBI" id="CHEBI:15343"/>
        <dbReference type="ChEBI" id="CHEBI:59776"/>
        <dbReference type="ChEBI" id="CHEBI:62877"/>
        <dbReference type="EC" id="4.1.2.4"/>
    </reaction>
</comment>
<dbReference type="InterPro" id="IPR002915">
    <property type="entry name" value="DeoC/FbaB/LacD_aldolase"/>
</dbReference>
<dbReference type="NCBIfam" id="TIGR00126">
    <property type="entry name" value="deoC"/>
    <property type="match status" value="1"/>
</dbReference>
<dbReference type="UniPathway" id="UPA00002">
    <property type="reaction ID" value="UER00468"/>
</dbReference>
<dbReference type="GO" id="GO:0016052">
    <property type="term" value="P:carbohydrate catabolic process"/>
    <property type="evidence" value="ECO:0007669"/>
    <property type="project" value="TreeGrafter"/>
</dbReference>
<proteinExistence type="inferred from homology"/>
<dbReference type="InterPro" id="IPR011343">
    <property type="entry name" value="DeoC"/>
</dbReference>
<evidence type="ECO:0000256" key="1">
    <source>
        <dbReference type="ARBA" id="ARBA00010936"/>
    </source>
</evidence>
<feature type="active site" description="Schiff-base intermediate with acetaldehyde" evidence="7">
    <location>
        <position position="183"/>
    </location>
</feature>
<name>A0A564U9T6_9FIRM</name>
<dbReference type="EC" id="4.1.2.4" evidence="7"/>
<keyword evidence="4 7" id="KW-0704">Schiff base</keyword>
<accession>A0A564U9T6</accession>
<comment type="similarity">
    <text evidence="1 7">Belongs to the DeoC/FbaB aldolase family. DeoC type 1 subfamily.</text>
</comment>
<feature type="active site" description="Proton donor/acceptor" evidence="7">
    <location>
        <position position="120"/>
    </location>
</feature>
<keyword evidence="3 7" id="KW-0456">Lyase</keyword>
<dbReference type="GO" id="GO:0005737">
    <property type="term" value="C:cytoplasm"/>
    <property type="evidence" value="ECO:0007669"/>
    <property type="project" value="UniProtKB-SubCell"/>
</dbReference>
<dbReference type="Proteomes" id="UP000409147">
    <property type="component" value="Unassembled WGS sequence"/>
</dbReference>
<evidence type="ECO:0000256" key="5">
    <source>
        <dbReference type="ARBA" id="ARBA00048791"/>
    </source>
</evidence>
<dbReference type="GO" id="GO:0006018">
    <property type="term" value="P:2-deoxyribose 1-phosphate catabolic process"/>
    <property type="evidence" value="ECO:0007669"/>
    <property type="project" value="UniProtKB-UniRule"/>
</dbReference>
<evidence type="ECO:0000256" key="6">
    <source>
        <dbReference type="ARBA" id="ARBA00056337"/>
    </source>
</evidence>
<dbReference type="HAMAP" id="MF_00114">
    <property type="entry name" value="DeoC_type1"/>
    <property type="match status" value="1"/>
</dbReference>
<dbReference type="GO" id="GO:0004139">
    <property type="term" value="F:deoxyribose-phosphate aldolase activity"/>
    <property type="evidence" value="ECO:0007669"/>
    <property type="project" value="UniProtKB-UniRule"/>
</dbReference>
<gene>
    <name evidence="8" type="primary">deoC2</name>
    <name evidence="7" type="synonym">deoC</name>
    <name evidence="8" type="ORF">ROSSTS7063_02573</name>
</gene>
<dbReference type="EMBL" id="CABHNB010000038">
    <property type="protein sequence ID" value="VUX16263.1"/>
    <property type="molecule type" value="Genomic_DNA"/>
</dbReference>
<keyword evidence="9" id="KW-1185">Reference proteome</keyword>
<comment type="pathway">
    <text evidence="7">Carbohydrate degradation; 2-deoxy-D-ribose 1-phosphate degradation; D-glyceraldehyde 3-phosphate and acetaldehyde from 2-deoxy-alpha-D-ribose 1-phosphate: step 2/2.</text>
</comment>
<reference evidence="8 9" key="1">
    <citation type="submission" date="2019-07" db="EMBL/GenBank/DDBJ databases">
        <authorList>
            <person name="Hibberd C M."/>
            <person name="Gehrig L. J."/>
            <person name="Chang H.-W."/>
            <person name="Venkatesh S."/>
        </authorList>
    </citation>
    <scope>NUCLEOTIDE SEQUENCE [LARGE SCALE GENOMIC DNA]</scope>
    <source>
        <strain evidence="8">Ruminococcus_obeum_SSTS_Bg7063</strain>
    </source>
</reference>